<dbReference type="Proteomes" id="UP000231292">
    <property type="component" value="Unassembled WGS sequence"/>
</dbReference>
<dbReference type="Gene3D" id="2.40.50.100">
    <property type="match status" value="1"/>
</dbReference>
<evidence type="ECO:0000313" key="6">
    <source>
        <dbReference type="EMBL" id="PIP18753.1"/>
    </source>
</evidence>
<feature type="domain" description="YknX-like beta-barrel" evidence="5">
    <location>
        <begin position="194"/>
        <end position="269"/>
    </location>
</feature>
<comment type="similarity">
    <text evidence="1">Belongs to the membrane fusion protein (MFP) (TC 8.A.1) family.</text>
</comment>
<dbReference type="InterPro" id="IPR006143">
    <property type="entry name" value="RND_pump_MFP"/>
</dbReference>
<proteinExistence type="inferred from homology"/>
<protein>
    <submittedName>
        <fullName evidence="6">Hemolysin secretion protein D</fullName>
    </submittedName>
</protein>
<comment type="caution">
    <text evidence="6">The sequence shown here is derived from an EMBL/GenBank/DDBJ whole genome shotgun (WGS) entry which is preliminary data.</text>
</comment>
<organism evidence="6 7">
    <name type="scientific">Candidatus Sherwoodlollariibacterium unditelluris</name>
    <dbReference type="NCBI Taxonomy" id="1974757"/>
    <lineage>
        <taxon>Bacteria</taxon>
        <taxon>Pseudomonadati</taxon>
        <taxon>Candidatus Omnitrophota</taxon>
        <taxon>Candidatus Sherwoodlollariibacterium</taxon>
    </lineage>
</organism>
<dbReference type="Pfam" id="PF25973">
    <property type="entry name" value="BSH_CzcB"/>
    <property type="match status" value="1"/>
</dbReference>
<dbReference type="GO" id="GO:1990281">
    <property type="term" value="C:efflux pump complex"/>
    <property type="evidence" value="ECO:0007669"/>
    <property type="project" value="TreeGrafter"/>
</dbReference>
<dbReference type="GO" id="GO:0015562">
    <property type="term" value="F:efflux transmembrane transporter activity"/>
    <property type="evidence" value="ECO:0007669"/>
    <property type="project" value="TreeGrafter"/>
</dbReference>
<feature type="coiled-coil region" evidence="2">
    <location>
        <begin position="79"/>
        <end position="106"/>
    </location>
</feature>
<dbReference type="PANTHER" id="PTHR30469">
    <property type="entry name" value="MULTIDRUG RESISTANCE PROTEIN MDTA"/>
    <property type="match status" value="1"/>
</dbReference>
<dbReference type="PANTHER" id="PTHR30469:SF33">
    <property type="entry name" value="SLR1207 PROTEIN"/>
    <property type="match status" value="1"/>
</dbReference>
<gene>
    <name evidence="6" type="ORF">COX41_06390</name>
</gene>
<feature type="domain" description="CzcB-like barrel-sandwich hybrid" evidence="4">
    <location>
        <begin position="51"/>
        <end position="187"/>
    </location>
</feature>
<reference evidence="6 7" key="1">
    <citation type="submission" date="2017-09" db="EMBL/GenBank/DDBJ databases">
        <title>Depth-based differentiation of microbial function through sediment-hosted aquifers and enrichment of novel symbionts in the deep terrestrial subsurface.</title>
        <authorList>
            <person name="Probst A.J."/>
            <person name="Ladd B."/>
            <person name="Jarett J.K."/>
            <person name="Geller-Mcgrath D.E."/>
            <person name="Sieber C.M."/>
            <person name="Emerson J.B."/>
            <person name="Anantharaman K."/>
            <person name="Thomas B.C."/>
            <person name="Malmstrom R."/>
            <person name="Stieglmeier M."/>
            <person name="Klingl A."/>
            <person name="Woyke T."/>
            <person name="Ryan C.M."/>
            <person name="Banfield J.F."/>
        </authorList>
    </citation>
    <scope>NUCLEOTIDE SEQUENCE [LARGE SCALE GENOMIC DNA]</scope>
    <source>
        <strain evidence="6">CG23_combo_of_CG06-09_8_20_14_all_41_10</strain>
    </source>
</reference>
<sequence length="277" mass="30843">MKKKIRMIMIITLAAIVAPALFFYIREKENGHNKKIKVSGNIEATDIRLSFRVGGKISQLLTDEGKVIKTEDVLARLETDELTKVKDEAEASLKAAEAQYALDKADSDRAENLFQAGSISAQKRDFAKTKADADRANVEALKAILDLANTRLGFADLTSPIDGFVLVKSAEAGEVVQMGSTIFTVTNLHDIWLTAYINETDLGRVKLNQTADIRTDTYPNKVYKGRISFISQEAEFTPKQIQTTEERVKLVYRIKIKVDNTNLELKPGMPADGYIIE</sequence>
<evidence type="ECO:0000259" key="5">
    <source>
        <dbReference type="Pfam" id="PF25990"/>
    </source>
</evidence>
<evidence type="ECO:0000259" key="4">
    <source>
        <dbReference type="Pfam" id="PF25973"/>
    </source>
</evidence>
<dbReference type="InterPro" id="IPR058647">
    <property type="entry name" value="BSH_CzcB-like"/>
</dbReference>
<dbReference type="EMBL" id="PCRK01000167">
    <property type="protein sequence ID" value="PIP18753.1"/>
    <property type="molecule type" value="Genomic_DNA"/>
</dbReference>
<evidence type="ECO:0000256" key="1">
    <source>
        <dbReference type="ARBA" id="ARBA00009477"/>
    </source>
</evidence>
<dbReference type="Gene3D" id="2.40.30.170">
    <property type="match status" value="1"/>
</dbReference>
<evidence type="ECO:0000256" key="3">
    <source>
        <dbReference type="SAM" id="Phobius"/>
    </source>
</evidence>
<keyword evidence="3" id="KW-0472">Membrane</keyword>
<dbReference type="Pfam" id="PF25990">
    <property type="entry name" value="Beta-barrel_YknX"/>
    <property type="match status" value="1"/>
</dbReference>
<keyword evidence="3" id="KW-1133">Transmembrane helix</keyword>
<dbReference type="SUPFAM" id="SSF111369">
    <property type="entry name" value="HlyD-like secretion proteins"/>
    <property type="match status" value="1"/>
</dbReference>
<keyword evidence="2" id="KW-0175">Coiled coil</keyword>
<accession>A0A2G9YJ58</accession>
<evidence type="ECO:0000313" key="7">
    <source>
        <dbReference type="Proteomes" id="UP000231292"/>
    </source>
</evidence>
<name>A0A2G9YJ58_9BACT</name>
<evidence type="ECO:0000256" key="2">
    <source>
        <dbReference type="SAM" id="Coils"/>
    </source>
</evidence>
<feature type="transmembrane region" description="Helical" evidence="3">
    <location>
        <begin position="7"/>
        <end position="25"/>
    </location>
</feature>
<dbReference type="NCBIfam" id="TIGR01730">
    <property type="entry name" value="RND_mfp"/>
    <property type="match status" value="1"/>
</dbReference>
<dbReference type="AlphaFoldDB" id="A0A2G9YJ58"/>
<dbReference type="InterPro" id="IPR058636">
    <property type="entry name" value="Beta-barrel_YknX"/>
</dbReference>
<keyword evidence="3" id="KW-0812">Transmembrane</keyword>
<dbReference type="Gene3D" id="1.10.287.470">
    <property type="entry name" value="Helix hairpin bin"/>
    <property type="match status" value="1"/>
</dbReference>